<comment type="caution">
    <text evidence="1">The sequence shown here is derived from an EMBL/GenBank/DDBJ whole genome shotgun (WGS) entry which is preliminary data.</text>
</comment>
<keyword evidence="2" id="KW-1185">Reference proteome</keyword>
<accession>A0A8K0DPK1</accession>
<dbReference type="EMBL" id="VOIH02000012">
    <property type="protein sequence ID" value="KAF3431839.1"/>
    <property type="molecule type" value="Genomic_DNA"/>
</dbReference>
<dbReference type="AlphaFoldDB" id="A0A8K0DPK1"/>
<evidence type="ECO:0000313" key="2">
    <source>
        <dbReference type="Proteomes" id="UP000796880"/>
    </source>
</evidence>
<evidence type="ECO:0000313" key="1">
    <source>
        <dbReference type="EMBL" id="KAF3431839.1"/>
    </source>
</evidence>
<reference evidence="1" key="1">
    <citation type="submission" date="2020-03" db="EMBL/GenBank/DDBJ databases">
        <title>A high-quality chromosome-level genome assembly of a woody plant with both climbing and erect habits, Rhamnella rubrinervis.</title>
        <authorList>
            <person name="Lu Z."/>
            <person name="Yang Y."/>
            <person name="Zhu X."/>
            <person name="Sun Y."/>
        </authorList>
    </citation>
    <scope>NUCLEOTIDE SEQUENCE</scope>
    <source>
        <strain evidence="1">BYM</strain>
        <tissue evidence="1">Leaf</tissue>
    </source>
</reference>
<proteinExistence type="predicted"/>
<name>A0A8K0DPK1_9ROSA</name>
<organism evidence="1 2">
    <name type="scientific">Rhamnella rubrinervis</name>
    <dbReference type="NCBI Taxonomy" id="2594499"/>
    <lineage>
        <taxon>Eukaryota</taxon>
        <taxon>Viridiplantae</taxon>
        <taxon>Streptophyta</taxon>
        <taxon>Embryophyta</taxon>
        <taxon>Tracheophyta</taxon>
        <taxon>Spermatophyta</taxon>
        <taxon>Magnoliopsida</taxon>
        <taxon>eudicotyledons</taxon>
        <taxon>Gunneridae</taxon>
        <taxon>Pentapetalae</taxon>
        <taxon>rosids</taxon>
        <taxon>fabids</taxon>
        <taxon>Rosales</taxon>
        <taxon>Rhamnaceae</taxon>
        <taxon>rhamnoid group</taxon>
        <taxon>Rhamneae</taxon>
        <taxon>Rhamnella</taxon>
    </lineage>
</organism>
<dbReference type="Proteomes" id="UP000796880">
    <property type="component" value="Unassembled WGS sequence"/>
</dbReference>
<protein>
    <submittedName>
        <fullName evidence="1">Uncharacterized protein</fullName>
    </submittedName>
</protein>
<gene>
    <name evidence="1" type="ORF">FNV43_RR26575</name>
</gene>
<sequence length="95" mass="9901">MPNLSLRYVMSPGLKTEGISVLIITGRMVISPDLLPSGPSTLTLEVRMGVSTSSSSACLGRGVPTEELAPQFELFLTSCSSTTRSDPGDSIVGAK</sequence>